<dbReference type="InterPro" id="IPR001525">
    <property type="entry name" value="C5_MeTfrase"/>
</dbReference>
<dbReference type="GO" id="GO:0009307">
    <property type="term" value="P:DNA restriction-modification system"/>
    <property type="evidence" value="ECO:0007669"/>
    <property type="project" value="UniProtKB-KW"/>
</dbReference>
<dbReference type="GO" id="GO:0044027">
    <property type="term" value="P:negative regulation of gene expression via chromosomal CpG island methylation"/>
    <property type="evidence" value="ECO:0007669"/>
    <property type="project" value="TreeGrafter"/>
</dbReference>
<dbReference type="Gene3D" id="3.40.50.150">
    <property type="entry name" value="Vaccinia Virus protein VP39"/>
    <property type="match status" value="1"/>
</dbReference>
<dbReference type="PROSITE" id="PS51679">
    <property type="entry name" value="SAM_MT_C5"/>
    <property type="match status" value="1"/>
</dbReference>
<comment type="catalytic activity">
    <reaction evidence="5 8">
        <text>a 2'-deoxycytidine in DNA + S-adenosyl-L-methionine = a 5-methyl-2'-deoxycytidine in DNA + S-adenosyl-L-homocysteine + H(+)</text>
        <dbReference type="Rhea" id="RHEA:13681"/>
        <dbReference type="Rhea" id="RHEA-COMP:11369"/>
        <dbReference type="Rhea" id="RHEA-COMP:11370"/>
        <dbReference type="ChEBI" id="CHEBI:15378"/>
        <dbReference type="ChEBI" id="CHEBI:57856"/>
        <dbReference type="ChEBI" id="CHEBI:59789"/>
        <dbReference type="ChEBI" id="CHEBI:85452"/>
        <dbReference type="ChEBI" id="CHEBI:85454"/>
        <dbReference type="EC" id="2.1.1.37"/>
    </reaction>
</comment>
<dbReference type="InterPro" id="IPR041657">
    <property type="entry name" value="HTH_17"/>
</dbReference>
<evidence type="ECO:0000259" key="9">
    <source>
        <dbReference type="Pfam" id="PF12728"/>
    </source>
</evidence>
<evidence type="ECO:0000256" key="2">
    <source>
        <dbReference type="ARBA" id="ARBA00022679"/>
    </source>
</evidence>
<dbReference type="GO" id="GO:0003886">
    <property type="term" value="F:DNA (cytosine-5-)-methyltransferase activity"/>
    <property type="evidence" value="ECO:0007669"/>
    <property type="project" value="UniProtKB-EC"/>
</dbReference>
<dbReference type="AlphaFoldDB" id="A0AB39IJL8"/>
<organism evidence="10">
    <name type="scientific">Dickeya oryzae</name>
    <dbReference type="NCBI Taxonomy" id="1240404"/>
    <lineage>
        <taxon>Bacteria</taxon>
        <taxon>Pseudomonadati</taxon>
        <taxon>Pseudomonadota</taxon>
        <taxon>Gammaproteobacteria</taxon>
        <taxon>Enterobacterales</taxon>
        <taxon>Pectobacteriaceae</taxon>
        <taxon>Dickeya</taxon>
    </lineage>
</organism>
<dbReference type="PROSITE" id="PS00095">
    <property type="entry name" value="C5_MTASE_2"/>
    <property type="match status" value="1"/>
</dbReference>
<sequence length="469" mass="52933">MSTIFTVSEASTLLGVSPQRVRFLCRLGYLPGARQSGRIWLINEQSLVEYKNNMIIEDRISTVKTSQPIALSFFTGAMGLDLGIEKAGFKTLLACEIDKSARKTINSNRPDIALIGDIRDYSSQQIMEHAGLKLGDEVDLIMGGPPCQAFSTAGKRMGLEDERGNVFLKYLETIFEIKPKYFIIENVRGLLSAPLQHRPHNQRGDEFPPLNSEEEQGGVLSYIYRMIINSGYSCSFELYNAANFGVPQTRERVIMMCARSGVKIPYLEPTHSNDSTYGLPSWVTFKEAVKGLDDCSHTHLEFPEKRKKYYKMLGPGEYWKNLPVELQMEALGNSFFSGGGKTGFLRRLAWDKPSPTLVTHPAMPATDLAHPEELRPLSVEEYMRVQQFPEYWVIEGKLLDKYKQLGNAVPVGLGYAVGRHILQFDKGIEPKSYKGFKYSRYKDTSDIALKKKLSSNFEDESQINIPLYA</sequence>
<dbReference type="NCBIfam" id="TIGR00675">
    <property type="entry name" value="dcm"/>
    <property type="match status" value="1"/>
</dbReference>
<gene>
    <name evidence="10" type="ORF">LF923_0006935</name>
</gene>
<keyword evidence="3 6" id="KW-0949">S-adenosyl-L-methionine</keyword>
<dbReference type="InterPro" id="IPR018117">
    <property type="entry name" value="C5_DNA_meth_AS"/>
</dbReference>
<dbReference type="InterPro" id="IPR031303">
    <property type="entry name" value="C5_meth_CS"/>
</dbReference>
<dbReference type="RefSeq" id="WP_226102043.1">
    <property type="nucleotide sequence ID" value="NZ_CP162411.1"/>
</dbReference>
<evidence type="ECO:0000256" key="5">
    <source>
        <dbReference type="ARBA" id="ARBA00047422"/>
    </source>
</evidence>
<evidence type="ECO:0000256" key="4">
    <source>
        <dbReference type="ARBA" id="ARBA00022747"/>
    </source>
</evidence>
<protein>
    <recommendedName>
        <fullName evidence="8">Cytosine-specific methyltransferase</fullName>
        <ecNumber evidence="8">2.1.1.37</ecNumber>
    </recommendedName>
</protein>
<dbReference type="PANTHER" id="PTHR10629:SF52">
    <property type="entry name" value="DNA (CYTOSINE-5)-METHYLTRANSFERASE 1"/>
    <property type="match status" value="1"/>
</dbReference>
<evidence type="ECO:0000256" key="1">
    <source>
        <dbReference type="ARBA" id="ARBA00022603"/>
    </source>
</evidence>
<feature type="active site" evidence="6">
    <location>
        <position position="147"/>
    </location>
</feature>
<comment type="similarity">
    <text evidence="6 7">Belongs to the class I-like SAM-binding methyltransferase superfamily. C5-methyltransferase family.</text>
</comment>
<evidence type="ECO:0000256" key="8">
    <source>
        <dbReference type="RuleBase" id="RU000417"/>
    </source>
</evidence>
<reference evidence="10" key="1">
    <citation type="submission" date="2024-07" db="EMBL/GenBank/DDBJ databases">
        <authorList>
            <person name="Pedron J."/>
        </authorList>
    </citation>
    <scope>NUCLEOTIDE SEQUENCE</scope>
    <source>
        <strain evidence="10">A642-S2-A17</strain>
    </source>
</reference>
<dbReference type="Gene3D" id="3.90.120.10">
    <property type="entry name" value="DNA Methylase, subunit A, domain 2"/>
    <property type="match status" value="1"/>
</dbReference>
<proteinExistence type="inferred from homology"/>
<dbReference type="EC" id="2.1.1.37" evidence="8"/>
<dbReference type="EMBL" id="CP162411">
    <property type="protein sequence ID" value="XDL15974.1"/>
    <property type="molecule type" value="Genomic_DNA"/>
</dbReference>
<dbReference type="PANTHER" id="PTHR10629">
    <property type="entry name" value="CYTOSINE-SPECIFIC METHYLTRANSFERASE"/>
    <property type="match status" value="1"/>
</dbReference>
<dbReference type="Pfam" id="PF12728">
    <property type="entry name" value="HTH_17"/>
    <property type="match status" value="1"/>
</dbReference>
<dbReference type="PROSITE" id="PS00094">
    <property type="entry name" value="C5_MTASE_1"/>
    <property type="match status" value="1"/>
</dbReference>
<keyword evidence="1 6" id="KW-0489">Methyltransferase</keyword>
<evidence type="ECO:0000256" key="7">
    <source>
        <dbReference type="RuleBase" id="RU000416"/>
    </source>
</evidence>
<feature type="domain" description="Helix-turn-helix" evidence="9">
    <location>
        <begin position="5"/>
        <end position="53"/>
    </location>
</feature>
<dbReference type="GO" id="GO:0003677">
    <property type="term" value="F:DNA binding"/>
    <property type="evidence" value="ECO:0007669"/>
    <property type="project" value="TreeGrafter"/>
</dbReference>
<dbReference type="REBASE" id="857708">
    <property type="entry name" value="M.Dor7ORF6935P"/>
</dbReference>
<keyword evidence="4" id="KW-0680">Restriction system</keyword>
<dbReference type="Pfam" id="PF00145">
    <property type="entry name" value="DNA_methylase"/>
    <property type="match status" value="1"/>
</dbReference>
<dbReference type="GO" id="GO:0032259">
    <property type="term" value="P:methylation"/>
    <property type="evidence" value="ECO:0007669"/>
    <property type="project" value="UniProtKB-KW"/>
</dbReference>
<evidence type="ECO:0000256" key="3">
    <source>
        <dbReference type="ARBA" id="ARBA00022691"/>
    </source>
</evidence>
<dbReference type="SUPFAM" id="SSF53335">
    <property type="entry name" value="S-adenosyl-L-methionine-dependent methyltransferases"/>
    <property type="match status" value="1"/>
</dbReference>
<accession>A0AB39IJL8</accession>
<evidence type="ECO:0000256" key="6">
    <source>
        <dbReference type="PROSITE-ProRule" id="PRU01016"/>
    </source>
</evidence>
<evidence type="ECO:0000313" key="10">
    <source>
        <dbReference type="EMBL" id="XDL15974.1"/>
    </source>
</evidence>
<dbReference type="PRINTS" id="PR00105">
    <property type="entry name" value="C5METTRFRASE"/>
</dbReference>
<name>A0AB39IJL8_9GAMM</name>
<keyword evidence="2 6" id="KW-0808">Transferase</keyword>
<dbReference type="InterPro" id="IPR029063">
    <property type="entry name" value="SAM-dependent_MTases_sf"/>
</dbReference>
<dbReference type="InterPro" id="IPR050390">
    <property type="entry name" value="C5-Methyltransferase"/>
</dbReference>